<feature type="chain" id="PRO_5046375177" description="Glycosyl hydrolase family 95 catalytic domain-containing protein" evidence="2">
    <location>
        <begin position="40"/>
        <end position="964"/>
    </location>
</feature>
<comment type="caution">
    <text evidence="4">The sequence shown here is derived from an EMBL/GenBank/DDBJ whole genome shotgun (WGS) entry which is preliminary data.</text>
</comment>
<reference evidence="5" key="1">
    <citation type="journal article" date="2019" name="Int. J. Syst. Evol. Microbiol.">
        <title>The Global Catalogue of Microorganisms (GCM) 10K type strain sequencing project: providing services to taxonomists for standard genome sequencing and annotation.</title>
        <authorList>
            <consortium name="The Broad Institute Genomics Platform"/>
            <consortium name="The Broad Institute Genome Sequencing Center for Infectious Disease"/>
            <person name="Wu L."/>
            <person name="Ma J."/>
        </authorList>
    </citation>
    <scope>NUCLEOTIDE SEQUENCE [LARGE SCALE GENOMIC DNA]</scope>
    <source>
        <strain evidence="5">JCM 16014</strain>
    </source>
</reference>
<dbReference type="EMBL" id="BAAAQN010000065">
    <property type="protein sequence ID" value="GAA2056671.1"/>
    <property type="molecule type" value="Genomic_DNA"/>
</dbReference>
<proteinExistence type="predicted"/>
<dbReference type="Pfam" id="PF22124">
    <property type="entry name" value="Glyco_hydro_95_cat"/>
    <property type="match status" value="1"/>
</dbReference>
<keyword evidence="2" id="KW-0732">Signal</keyword>
<dbReference type="Gene3D" id="1.50.10.10">
    <property type="match status" value="1"/>
</dbReference>
<accession>A0ABP5GYR1</accession>
<protein>
    <recommendedName>
        <fullName evidence="3">Glycosyl hydrolase family 95 catalytic domain-containing protein</fullName>
    </recommendedName>
</protein>
<organism evidence="4 5">
    <name type="scientific">Catenulispora yoronensis</name>
    <dbReference type="NCBI Taxonomy" id="450799"/>
    <lineage>
        <taxon>Bacteria</taxon>
        <taxon>Bacillati</taxon>
        <taxon>Actinomycetota</taxon>
        <taxon>Actinomycetes</taxon>
        <taxon>Catenulisporales</taxon>
        <taxon>Catenulisporaceae</taxon>
        <taxon>Catenulispora</taxon>
    </lineage>
</organism>
<feature type="region of interest" description="Disordered" evidence="1">
    <location>
        <begin position="1"/>
        <end position="21"/>
    </location>
</feature>
<evidence type="ECO:0000256" key="2">
    <source>
        <dbReference type="SAM" id="SignalP"/>
    </source>
</evidence>
<name>A0ABP5GYR1_9ACTN</name>
<evidence type="ECO:0000313" key="4">
    <source>
        <dbReference type="EMBL" id="GAA2056671.1"/>
    </source>
</evidence>
<keyword evidence="5" id="KW-1185">Reference proteome</keyword>
<dbReference type="PANTHER" id="PTHR31084">
    <property type="entry name" value="ALPHA-L-FUCOSIDASE 2"/>
    <property type="match status" value="1"/>
</dbReference>
<evidence type="ECO:0000256" key="1">
    <source>
        <dbReference type="SAM" id="MobiDB-lite"/>
    </source>
</evidence>
<feature type="signal peptide" evidence="2">
    <location>
        <begin position="1"/>
        <end position="39"/>
    </location>
</feature>
<evidence type="ECO:0000313" key="5">
    <source>
        <dbReference type="Proteomes" id="UP001500751"/>
    </source>
</evidence>
<dbReference type="Proteomes" id="UP001500751">
    <property type="component" value="Unassembled WGS sequence"/>
</dbReference>
<feature type="domain" description="Glycosyl hydrolase family 95 catalytic" evidence="3">
    <location>
        <begin position="315"/>
        <end position="648"/>
    </location>
</feature>
<dbReference type="SUPFAM" id="SSF48208">
    <property type="entry name" value="Six-hairpin glycosidases"/>
    <property type="match status" value="1"/>
</dbReference>
<dbReference type="InterPro" id="IPR008928">
    <property type="entry name" value="6-hairpin_glycosidase_sf"/>
</dbReference>
<evidence type="ECO:0000259" key="3">
    <source>
        <dbReference type="Pfam" id="PF22124"/>
    </source>
</evidence>
<sequence length="964" mass="100325">MKLLRARPHPVRTHPARPHPARRAVGALAATALAGTAVATTLAGPARADTVTANQAWRVAQQYTGVWTSPPTVLSGGGTVDAPLLGNGDLGVAVGGTIANQTLYLGKNDFFSGSSHAIRPLGRIVLSAPGLTGSSYRVVQDIAHAEVRGTYALNGQTLSTTSWVDANSGTVVTSFALAGGGAQSIGITLQNGSGGTPSVSTTGNDLDADVAADTGTGADPHARIAARTIGQSQSVSGNKITLTVQPGGTATLVAGIVSSVDSASWQSAADSLVSGLSQTDVANHNAAHRSWWQNYWSQSYVEIPDKAVEKSWYGSLYLLGSVSRAGKYAPGLWGNWITGAMNWNGDYHTNYNYETPFYAALSTNHIAQTAAYDQPVLDWQSAGQALAAQNGFTGVLYPVGLSPKGTSADINLHNQKSNAANLASNMVMRFEYTGDTSYANTVYPWLKQVGLFWQNYLTWDAANNRYVITNDAPHEDQSYPQTNSGMSLGLVHLLFQGLIDMSTALNQDAGTRATWQNIASHLSALPTMTLNGQTVLRETEVGSDFVNDGNDIDAQAIYPGSLIGLDSDATLQQTARNTIGALTNAWGGGNAPATFYAAAARVGYNPATILANLHDEATNQSYANMAIHHNGGGIENMNVTTSGLDEMLLQSFQNDIKVFPAWPAATNAKFGDLLAYGNFLISSSRSGNAVQYIRAVSQKGGNLVVTNPWSGSVEVYRNGTDTGTVSGAKLTIATSAGDTIDLAPAGTPLATIQSQLAQPLQSSTGSSGSFSSGFEATDVAPTWSDTVDTSGGGLSNVTGICCGLSAPEAGLRTGETAHAGSGSLMYSGAGSGASSVYAYLKVFDLSGSPLAIGSGKTLSYWIYPQSNATTPYVSAGSTNSSCVAVDLVFADGSTLRDSGAVDQNGNRAHPAYQCGHLTLDAWNHVTVNLGTTNANKQVSRILVGYDHPSSTGGYRGYVDDLSIS</sequence>
<gene>
    <name evidence="4" type="ORF">GCM10009839_77330</name>
</gene>
<dbReference type="InterPro" id="IPR012341">
    <property type="entry name" value="6hp_glycosidase-like_sf"/>
</dbReference>
<dbReference type="InterPro" id="IPR054363">
    <property type="entry name" value="GH95_cat"/>
</dbReference>
<dbReference type="RefSeq" id="WP_344670688.1">
    <property type="nucleotide sequence ID" value="NZ_BAAAQN010000065.1"/>
</dbReference>
<dbReference type="PANTHER" id="PTHR31084:SF19">
    <property type="entry name" value="GLYCOSYL HYDROLASE FAMILY 95 N-TERMINAL DOMAIN-CONTAINING PROTEIN"/>
    <property type="match status" value="1"/>
</dbReference>